<sequence length="164" mass="17292">MDAFLKKFFSECPPAGLVLRPDQDSVVAVGVFELRLSGICYLLLSALIGSAVVCGVGTGVGMLLCKPHCFPLCLVTSLFASSVTETFGHRPSILVGGAAYLAGACFAGAASNVFMLILGRVMLGVGVGFLTQVCYPSRTILFARPSLEHIASIIAGKRHESEWH</sequence>
<reference evidence="1 2" key="1">
    <citation type="journal article" date="2022" name="Plant J.">
        <title>Chromosome-level genome of Camellia lanceoleosa provides a valuable resource for understanding genome evolution and self-incompatibility.</title>
        <authorList>
            <person name="Gong W."/>
            <person name="Xiao S."/>
            <person name="Wang L."/>
            <person name="Liao Z."/>
            <person name="Chang Y."/>
            <person name="Mo W."/>
            <person name="Hu G."/>
            <person name="Li W."/>
            <person name="Zhao G."/>
            <person name="Zhu H."/>
            <person name="Hu X."/>
            <person name="Ji K."/>
            <person name="Xiang X."/>
            <person name="Song Q."/>
            <person name="Yuan D."/>
            <person name="Jin S."/>
            <person name="Zhang L."/>
        </authorList>
    </citation>
    <scope>NUCLEOTIDE SEQUENCE [LARGE SCALE GENOMIC DNA]</scope>
    <source>
        <strain evidence="1">SQ_2022a</strain>
    </source>
</reference>
<keyword evidence="1" id="KW-0762">Sugar transport</keyword>
<dbReference type="Proteomes" id="UP001060215">
    <property type="component" value="Chromosome 1"/>
</dbReference>
<proteinExistence type="predicted"/>
<name>A0ACC0IUU5_9ERIC</name>
<evidence type="ECO:0000313" key="2">
    <source>
        <dbReference type="Proteomes" id="UP001060215"/>
    </source>
</evidence>
<gene>
    <name evidence="1" type="ORF">LOK49_LG01G01240</name>
</gene>
<dbReference type="EMBL" id="CM045758">
    <property type="protein sequence ID" value="KAI8028680.1"/>
    <property type="molecule type" value="Genomic_DNA"/>
</dbReference>
<keyword evidence="2" id="KW-1185">Reference proteome</keyword>
<comment type="caution">
    <text evidence="1">The sequence shown here is derived from an EMBL/GenBank/DDBJ whole genome shotgun (WGS) entry which is preliminary data.</text>
</comment>
<accession>A0ACC0IUU5</accession>
<keyword evidence="1" id="KW-0813">Transport</keyword>
<protein>
    <submittedName>
        <fullName evidence="1">Sugar transport protein 3</fullName>
    </submittedName>
</protein>
<organism evidence="1 2">
    <name type="scientific">Camellia lanceoleosa</name>
    <dbReference type="NCBI Taxonomy" id="1840588"/>
    <lineage>
        <taxon>Eukaryota</taxon>
        <taxon>Viridiplantae</taxon>
        <taxon>Streptophyta</taxon>
        <taxon>Embryophyta</taxon>
        <taxon>Tracheophyta</taxon>
        <taxon>Spermatophyta</taxon>
        <taxon>Magnoliopsida</taxon>
        <taxon>eudicotyledons</taxon>
        <taxon>Gunneridae</taxon>
        <taxon>Pentapetalae</taxon>
        <taxon>asterids</taxon>
        <taxon>Ericales</taxon>
        <taxon>Theaceae</taxon>
        <taxon>Camellia</taxon>
    </lineage>
</organism>
<evidence type="ECO:0000313" key="1">
    <source>
        <dbReference type="EMBL" id="KAI8028680.1"/>
    </source>
</evidence>